<comment type="caution">
    <text evidence="7">The sequence shown here is derived from an EMBL/GenBank/DDBJ whole genome shotgun (WGS) entry which is preliminary data.</text>
</comment>
<dbReference type="InterPro" id="IPR009056">
    <property type="entry name" value="Cyt_c-like_dom"/>
</dbReference>
<dbReference type="PANTHER" id="PTHR33751">
    <property type="entry name" value="CBB3-TYPE CYTOCHROME C OXIDASE SUBUNIT FIXP"/>
    <property type="match status" value="1"/>
</dbReference>
<keyword evidence="2 4" id="KW-0479">Metal-binding</keyword>
<dbReference type="PANTHER" id="PTHR33751:SF13">
    <property type="entry name" value="CYTOCHROME BC1 COMPLEX CYTOCHROME C SUBUNIT"/>
    <property type="match status" value="1"/>
</dbReference>
<dbReference type="GO" id="GO:0020037">
    <property type="term" value="F:heme binding"/>
    <property type="evidence" value="ECO:0007669"/>
    <property type="project" value="InterPro"/>
</dbReference>
<name>A0A9W6P2T8_9ACTN</name>
<organism evidence="7 8">
    <name type="scientific">Nocardiopsis ansamitocini</name>
    <dbReference type="NCBI Taxonomy" id="1670832"/>
    <lineage>
        <taxon>Bacteria</taxon>
        <taxon>Bacillati</taxon>
        <taxon>Actinomycetota</taxon>
        <taxon>Actinomycetes</taxon>
        <taxon>Streptosporangiales</taxon>
        <taxon>Nocardiopsidaceae</taxon>
        <taxon>Nocardiopsis</taxon>
    </lineage>
</organism>
<evidence type="ECO:0000313" key="7">
    <source>
        <dbReference type="EMBL" id="GLU46089.1"/>
    </source>
</evidence>
<dbReference type="RefSeq" id="WP_285756948.1">
    <property type="nucleotide sequence ID" value="NZ_BSQG01000001.1"/>
</dbReference>
<dbReference type="Pfam" id="PF00034">
    <property type="entry name" value="Cytochrom_C"/>
    <property type="match status" value="1"/>
</dbReference>
<sequence length="318" mass="33433">MKWITARRRHPLAGYVVVIIALAFFGVGYTFVAPATSPAQAQNASAESDLANVDLANGRELFNQSCASCHGQDGKGITKTEAGNAGAWGPDLTGVGAAAVDFQVSTGRMPSANPDAQMPRKPAMYGRDDINDIAAYVDAQFGGGPGIPVNVPGDKPKRADFESEADYEEATELYQSSLEQYTGGGDTEAGMKLYMTNCAHCHSWSGGGGALTDGRWAPDLNSATPRQIYEAMLTGPGAMPVFQDSNDEVGGEGGAISSSEKQSLIKFIVDLENEPNAGGYFGLNRVGQVAEGFIGWTVGISLIVACAIWITAKQRAHD</sequence>
<keyword evidence="5" id="KW-1133">Transmembrane helix</keyword>
<dbReference type="InterPro" id="IPR050597">
    <property type="entry name" value="Cytochrome_c_Oxidase_Subunit"/>
</dbReference>
<gene>
    <name evidence="7" type="ORF">Nans01_04400</name>
</gene>
<evidence type="ECO:0000256" key="4">
    <source>
        <dbReference type="PROSITE-ProRule" id="PRU00433"/>
    </source>
</evidence>
<evidence type="ECO:0000256" key="5">
    <source>
        <dbReference type="SAM" id="Phobius"/>
    </source>
</evidence>
<feature type="domain" description="Cytochrome c" evidence="6">
    <location>
        <begin position="185"/>
        <end position="272"/>
    </location>
</feature>
<dbReference type="AlphaFoldDB" id="A0A9W6P2T8"/>
<dbReference type="PROSITE" id="PS51007">
    <property type="entry name" value="CYTC"/>
    <property type="match status" value="2"/>
</dbReference>
<keyword evidence="1 4" id="KW-0349">Heme</keyword>
<proteinExistence type="predicted"/>
<dbReference type="InterPro" id="IPR036909">
    <property type="entry name" value="Cyt_c-like_dom_sf"/>
</dbReference>
<dbReference type="GO" id="GO:0009055">
    <property type="term" value="F:electron transfer activity"/>
    <property type="evidence" value="ECO:0007669"/>
    <property type="project" value="InterPro"/>
</dbReference>
<keyword evidence="3 4" id="KW-0408">Iron</keyword>
<dbReference type="SUPFAM" id="SSF46626">
    <property type="entry name" value="Cytochrome c"/>
    <property type="match status" value="2"/>
</dbReference>
<accession>A0A9W6P2T8</accession>
<feature type="transmembrane region" description="Helical" evidence="5">
    <location>
        <begin position="293"/>
        <end position="312"/>
    </location>
</feature>
<evidence type="ECO:0000256" key="2">
    <source>
        <dbReference type="ARBA" id="ARBA00022723"/>
    </source>
</evidence>
<protein>
    <submittedName>
        <fullName evidence="7">Cystathionine beta-lyase</fullName>
    </submittedName>
</protein>
<feature type="transmembrane region" description="Helical" evidence="5">
    <location>
        <begin position="12"/>
        <end position="32"/>
    </location>
</feature>
<evidence type="ECO:0000259" key="6">
    <source>
        <dbReference type="PROSITE" id="PS51007"/>
    </source>
</evidence>
<evidence type="ECO:0000256" key="1">
    <source>
        <dbReference type="ARBA" id="ARBA00022617"/>
    </source>
</evidence>
<dbReference type="Gene3D" id="1.10.760.10">
    <property type="entry name" value="Cytochrome c-like domain"/>
    <property type="match status" value="2"/>
</dbReference>
<dbReference type="EMBL" id="BSQG01000001">
    <property type="protein sequence ID" value="GLU46089.1"/>
    <property type="molecule type" value="Genomic_DNA"/>
</dbReference>
<keyword evidence="5" id="KW-0472">Membrane</keyword>
<dbReference type="Pfam" id="PF13442">
    <property type="entry name" value="Cytochrome_CBB3"/>
    <property type="match status" value="1"/>
</dbReference>
<feature type="domain" description="Cytochrome c" evidence="6">
    <location>
        <begin position="53"/>
        <end position="141"/>
    </location>
</feature>
<dbReference type="Proteomes" id="UP001165092">
    <property type="component" value="Unassembled WGS sequence"/>
</dbReference>
<dbReference type="GO" id="GO:0046872">
    <property type="term" value="F:metal ion binding"/>
    <property type="evidence" value="ECO:0007669"/>
    <property type="project" value="UniProtKB-KW"/>
</dbReference>
<keyword evidence="8" id="KW-1185">Reference proteome</keyword>
<reference evidence="7" key="1">
    <citation type="submission" date="2023-02" db="EMBL/GenBank/DDBJ databases">
        <title>Nocardiopsis ansamitocini NBRC 112285.</title>
        <authorList>
            <person name="Ichikawa N."/>
            <person name="Sato H."/>
            <person name="Tonouchi N."/>
        </authorList>
    </citation>
    <scope>NUCLEOTIDE SEQUENCE</scope>
    <source>
        <strain evidence="7">NBRC 112285</strain>
    </source>
</reference>
<evidence type="ECO:0000256" key="3">
    <source>
        <dbReference type="ARBA" id="ARBA00023004"/>
    </source>
</evidence>
<evidence type="ECO:0000313" key="8">
    <source>
        <dbReference type="Proteomes" id="UP001165092"/>
    </source>
</evidence>
<keyword evidence="5" id="KW-0812">Transmembrane</keyword>